<organism evidence="2 3">
    <name type="scientific">Streptomyces koyangensis</name>
    <dbReference type="NCBI Taxonomy" id="188770"/>
    <lineage>
        <taxon>Bacteria</taxon>
        <taxon>Bacillati</taxon>
        <taxon>Actinomycetota</taxon>
        <taxon>Actinomycetes</taxon>
        <taxon>Kitasatosporales</taxon>
        <taxon>Streptomycetaceae</taxon>
        <taxon>Streptomyces</taxon>
        <taxon>Streptomyces aurantiacus group</taxon>
    </lineage>
</organism>
<dbReference type="InterPro" id="IPR042070">
    <property type="entry name" value="PucR_C-HTH_sf"/>
</dbReference>
<name>A0ABX7EH23_9ACTN</name>
<keyword evidence="3" id="KW-1185">Reference proteome</keyword>
<dbReference type="InterPro" id="IPR025736">
    <property type="entry name" value="PucR_C-HTH_dom"/>
</dbReference>
<feature type="domain" description="PucR C-terminal helix-turn-helix" evidence="1">
    <location>
        <begin position="481"/>
        <end position="539"/>
    </location>
</feature>
<evidence type="ECO:0000313" key="3">
    <source>
        <dbReference type="Proteomes" id="UP000596311"/>
    </source>
</evidence>
<dbReference type="EMBL" id="CP049945">
    <property type="protein sequence ID" value="QRF03489.1"/>
    <property type="molecule type" value="Genomic_DNA"/>
</dbReference>
<reference evidence="2 3" key="1">
    <citation type="submission" date="2020-03" db="EMBL/GenBank/DDBJ databases">
        <title>Genome mining and metabolic profiling illuminate the polycyclic tetramate macrolactams from Streptomyces koyangensis SCSIO 5802.</title>
        <authorList>
            <person name="Ding W."/>
        </authorList>
    </citation>
    <scope>NUCLEOTIDE SEQUENCE [LARGE SCALE GENOMIC DNA]</scope>
    <source>
        <strain evidence="2 3">SCSIO 5802</strain>
    </source>
</reference>
<dbReference type="Gene3D" id="1.10.10.2840">
    <property type="entry name" value="PucR C-terminal helix-turn-helix domain"/>
    <property type="match status" value="1"/>
</dbReference>
<dbReference type="InterPro" id="IPR051448">
    <property type="entry name" value="CdaR-like_regulators"/>
</dbReference>
<dbReference type="PANTHER" id="PTHR33744">
    <property type="entry name" value="CARBOHYDRATE DIACID REGULATOR"/>
    <property type="match status" value="1"/>
</dbReference>
<accession>A0ABX7EH23</accession>
<protein>
    <submittedName>
        <fullName evidence="2">PucR family transcriptional regulator</fullName>
    </submittedName>
</protein>
<dbReference type="PANTHER" id="PTHR33744:SF17">
    <property type="entry name" value="CONSERVED PROTEIN"/>
    <property type="match status" value="1"/>
</dbReference>
<dbReference type="Pfam" id="PF13556">
    <property type="entry name" value="HTH_30"/>
    <property type="match status" value="1"/>
</dbReference>
<gene>
    <name evidence="2" type="ORF">G9U55_15755</name>
</gene>
<dbReference type="Proteomes" id="UP000596311">
    <property type="component" value="Chromosome"/>
</dbReference>
<proteinExistence type="predicted"/>
<evidence type="ECO:0000313" key="2">
    <source>
        <dbReference type="EMBL" id="QRF03489.1"/>
    </source>
</evidence>
<evidence type="ECO:0000259" key="1">
    <source>
        <dbReference type="Pfam" id="PF13556"/>
    </source>
</evidence>
<dbReference type="RefSeq" id="WP_203215023.1">
    <property type="nucleotide sequence ID" value="NZ_CP049945.1"/>
</dbReference>
<sequence length="553" mass="56922">MSETTGSGGDGVRADGGPGVSLRRLAGAVGAEVVEDRGSARVRRVVIAEAGEELGDAAGALVLAVGASGEACAEVVEAAGRAGASAVAVRSGSAREAGRAGAAWGVGVIAVPGGVRWDEVAEVVRGLVAPGEVAGPQRWGDLFALAQTVATLTGGVVSVEDSAHRVLAYAGAAGQADAVRRDSVLGRNCPEPYLAYLRQEGVYRRVREGEEVVEVAERPEAGARRRLVAGVHAGNRLFGTIWVQEGSGPLAERAASVLRGAARLAGTQLLDHYYQGDAAARVPSRAELAHGLLTGRFDAAALGAHLGVRAGARVAVIAVDLREPEEGLDSLGREARQAEAMGIVSVHAAAYRRNALVTAACGQIYAMLPEPPGANPPPDGALTRWASEVVGALRRQLRTPAQAVVAGTADRLEAVPEVKLRGHAGLAVLGRTPSRAVESYEGLAGALMVRGVLGLVAGRPEVRFPAVGALVAQDAEQGTELARSLLAHLDAFGDVAGAAKRLSVHPNTLRYRLRRVVELTGLDLDDPEQRLAAALQLRISLGELPGQSPPFPG</sequence>